<dbReference type="AlphaFoldDB" id="A0A231N372"/>
<evidence type="ECO:0000313" key="1">
    <source>
        <dbReference type="EMBL" id="ATG75292.1"/>
    </source>
</evidence>
<sequence length="182" mass="20663">MSKIDPSLFHTHEHAPRWAEEPCPQCGARLELRHGKHGAFIGCTAYPHCDYRRPFKVVEHDEDVERVLEGSQCPLCDHPLAIKKGRYGLFIGCTHYPHCHHVADLNDQGDEEPPCPACGEGHLQARTSRYGKRFYGCSRYPACRYVINDKPRAEACPECGFGILAERKGQLYCPNKGCNYHR</sequence>
<evidence type="ECO:0000313" key="2">
    <source>
        <dbReference type="Proteomes" id="UP000217763"/>
    </source>
</evidence>
<organism evidence="1 2">
    <name type="scientific">Zobellella denitrificans</name>
    <dbReference type="NCBI Taxonomy" id="347534"/>
    <lineage>
        <taxon>Bacteria</taxon>
        <taxon>Pseudomonadati</taxon>
        <taxon>Pseudomonadota</taxon>
        <taxon>Gammaproteobacteria</taxon>
        <taxon>Aeromonadales</taxon>
        <taxon>Aeromonadaceae</taxon>
        <taxon>Zobellella</taxon>
    </lineage>
</organism>
<keyword evidence="2" id="KW-1185">Reference proteome</keyword>
<dbReference type="GO" id="GO:0003917">
    <property type="term" value="F:DNA topoisomerase type I (single strand cut, ATP-independent) activity"/>
    <property type="evidence" value="ECO:0007669"/>
    <property type="project" value="InterPro"/>
</dbReference>
<reference evidence="2" key="1">
    <citation type="submission" date="2015-09" db="EMBL/GenBank/DDBJ databases">
        <authorList>
            <person name="Shao Z."/>
            <person name="Wang L."/>
        </authorList>
    </citation>
    <scope>NUCLEOTIDE SEQUENCE [LARGE SCALE GENOMIC DNA]</scope>
    <source>
        <strain evidence="2">F13-1</strain>
    </source>
</reference>
<dbReference type="RefSeq" id="WP_094038384.1">
    <property type="nucleotide sequence ID" value="NZ_CP012621.1"/>
</dbReference>
<dbReference type="GO" id="GO:0005694">
    <property type="term" value="C:chromosome"/>
    <property type="evidence" value="ECO:0007669"/>
    <property type="project" value="InterPro"/>
</dbReference>
<dbReference type="OrthoDB" id="6412825at2"/>
<accession>A0A231N372</accession>
<dbReference type="SUPFAM" id="SSF57783">
    <property type="entry name" value="Zinc beta-ribbon"/>
    <property type="match status" value="3"/>
</dbReference>
<protein>
    <submittedName>
        <fullName evidence="1">Cytochrome C551</fullName>
    </submittedName>
</protein>
<proteinExistence type="predicted"/>
<dbReference type="EMBL" id="CP012621">
    <property type="protein sequence ID" value="ATG75292.1"/>
    <property type="molecule type" value="Genomic_DNA"/>
</dbReference>
<dbReference type="Proteomes" id="UP000217763">
    <property type="component" value="Chromosome"/>
</dbReference>
<dbReference type="PANTHER" id="PTHR42785">
    <property type="entry name" value="DNA TOPOISOMERASE, TYPE IA, CORE"/>
    <property type="match status" value="1"/>
</dbReference>
<dbReference type="InterPro" id="IPR000380">
    <property type="entry name" value="Topo_IA"/>
</dbReference>
<dbReference type="KEGG" id="zdf:AN401_16685"/>
<name>A0A231N372_9GAMM</name>
<dbReference type="GO" id="GO:0006265">
    <property type="term" value="P:DNA topological change"/>
    <property type="evidence" value="ECO:0007669"/>
    <property type="project" value="InterPro"/>
</dbReference>
<dbReference type="Gene3D" id="3.30.65.10">
    <property type="entry name" value="Bacterial Topoisomerase I, domain 1"/>
    <property type="match status" value="2"/>
</dbReference>
<dbReference type="GO" id="GO:0003677">
    <property type="term" value="F:DNA binding"/>
    <property type="evidence" value="ECO:0007669"/>
    <property type="project" value="InterPro"/>
</dbReference>
<dbReference type="Pfam" id="PF01396">
    <property type="entry name" value="Zn_ribbon_Top1"/>
    <property type="match status" value="4"/>
</dbReference>
<dbReference type="InterPro" id="IPR013498">
    <property type="entry name" value="Topo_IA_Znf"/>
</dbReference>
<dbReference type="PANTHER" id="PTHR42785:SF1">
    <property type="entry name" value="DNA TOPOISOMERASE"/>
    <property type="match status" value="1"/>
</dbReference>
<gene>
    <name evidence="1" type="ORF">AN401_16685</name>
</gene>